<protein>
    <recommendedName>
        <fullName evidence="2">3-oxoacyl-[acyl-carrier-protein] reductase</fullName>
        <ecNumber evidence="2">1.1.1.100</ecNumber>
    </recommendedName>
</protein>
<dbReference type="PANTHER" id="PTHR42879:SF2">
    <property type="entry name" value="3-OXOACYL-[ACYL-CARRIER-PROTEIN] REDUCTASE FABG"/>
    <property type="match status" value="1"/>
</dbReference>
<evidence type="ECO:0000313" key="6">
    <source>
        <dbReference type="EMBL" id="OBZ77885.1"/>
    </source>
</evidence>
<dbReference type="PANTHER" id="PTHR42879">
    <property type="entry name" value="3-OXOACYL-(ACYL-CARRIER-PROTEIN) REDUCTASE"/>
    <property type="match status" value="1"/>
</dbReference>
<keyword evidence="3" id="KW-0521">NADP</keyword>
<organism evidence="6 7">
    <name type="scientific">Grifola frondosa</name>
    <name type="common">Maitake</name>
    <name type="synonym">Polyporus frondosus</name>
    <dbReference type="NCBI Taxonomy" id="5627"/>
    <lineage>
        <taxon>Eukaryota</taxon>
        <taxon>Fungi</taxon>
        <taxon>Dikarya</taxon>
        <taxon>Basidiomycota</taxon>
        <taxon>Agaricomycotina</taxon>
        <taxon>Agaricomycetes</taxon>
        <taxon>Polyporales</taxon>
        <taxon>Grifolaceae</taxon>
        <taxon>Grifola</taxon>
    </lineage>
</organism>
<dbReference type="Gene3D" id="3.40.50.720">
    <property type="entry name" value="NAD(P)-binding Rossmann-like Domain"/>
    <property type="match status" value="1"/>
</dbReference>
<keyword evidence="7" id="KW-1185">Reference proteome</keyword>
<dbReference type="SUPFAM" id="SSF51735">
    <property type="entry name" value="NAD(P)-binding Rossmann-fold domains"/>
    <property type="match status" value="1"/>
</dbReference>
<dbReference type="PRINTS" id="PR00080">
    <property type="entry name" value="SDRFAMILY"/>
</dbReference>
<evidence type="ECO:0000256" key="1">
    <source>
        <dbReference type="ARBA" id="ARBA00006484"/>
    </source>
</evidence>
<dbReference type="GO" id="GO:0032787">
    <property type="term" value="P:monocarboxylic acid metabolic process"/>
    <property type="evidence" value="ECO:0007669"/>
    <property type="project" value="UniProtKB-ARBA"/>
</dbReference>
<accession>A0A1C7MLZ5</accession>
<dbReference type="InterPro" id="IPR020904">
    <property type="entry name" value="Sc_DH/Rdtase_CS"/>
</dbReference>
<evidence type="ECO:0000256" key="5">
    <source>
        <dbReference type="RuleBase" id="RU000363"/>
    </source>
</evidence>
<gene>
    <name evidence="6" type="primary">budC_2</name>
    <name evidence="6" type="ORF">A0H81_02585</name>
</gene>
<comment type="caution">
    <text evidence="6">The sequence shown here is derived from an EMBL/GenBank/DDBJ whole genome shotgun (WGS) entry which is preliminary data.</text>
</comment>
<dbReference type="InterPro" id="IPR002347">
    <property type="entry name" value="SDR_fam"/>
</dbReference>
<reference evidence="6 7" key="1">
    <citation type="submission" date="2016-03" db="EMBL/GenBank/DDBJ databases">
        <title>Whole genome sequencing of Grifola frondosa 9006-11.</title>
        <authorList>
            <person name="Min B."/>
            <person name="Park H."/>
            <person name="Kim J.-G."/>
            <person name="Cho H."/>
            <person name="Oh Y.-L."/>
            <person name="Kong W.-S."/>
            <person name="Choi I.-G."/>
        </authorList>
    </citation>
    <scope>NUCLEOTIDE SEQUENCE [LARGE SCALE GENOMIC DNA]</scope>
    <source>
        <strain evidence="6 7">9006-11</strain>
    </source>
</reference>
<sequence length="270" mass="28173">MKLGQLSGEPFLMAQSTVRIAFVTGAARGIGEAIALRLADDGLDVAVNDIASKDEELAAVVKAIEAKGRRAIAVPGDVSSEEEIIAMVDKVVEVLGGLDVMVANAGIFRMFSLLDTSVEEWDTTMAINARGVMLSFKHAARQMIKQGRGGRIIGACSCAGKTAVINAAAYSASKFAVRGLTQSAALELAKYDITVNSYAPAAILTPMILRPEDTVNGGPGNTVLKDCGIPPNVAKAEPSVIAGLVSYLVKPEAYFVTGQCININGGVLFD</sequence>
<dbReference type="EMBL" id="LUGG01000002">
    <property type="protein sequence ID" value="OBZ77885.1"/>
    <property type="molecule type" value="Genomic_DNA"/>
</dbReference>
<dbReference type="Proteomes" id="UP000092993">
    <property type="component" value="Unassembled WGS sequence"/>
</dbReference>
<evidence type="ECO:0000256" key="3">
    <source>
        <dbReference type="ARBA" id="ARBA00022857"/>
    </source>
</evidence>
<dbReference type="InterPro" id="IPR036291">
    <property type="entry name" value="NAD(P)-bd_dom_sf"/>
</dbReference>
<dbReference type="OrthoDB" id="498125at2759"/>
<dbReference type="InterPro" id="IPR050259">
    <property type="entry name" value="SDR"/>
</dbReference>
<comment type="catalytic activity">
    <reaction evidence="4">
        <text>a (3R)-hydroxyacyl-[ACP] + NADP(+) = a 3-oxoacyl-[ACP] + NADPH + H(+)</text>
        <dbReference type="Rhea" id="RHEA:17397"/>
        <dbReference type="Rhea" id="RHEA-COMP:9916"/>
        <dbReference type="Rhea" id="RHEA-COMP:9945"/>
        <dbReference type="ChEBI" id="CHEBI:15378"/>
        <dbReference type="ChEBI" id="CHEBI:57783"/>
        <dbReference type="ChEBI" id="CHEBI:58349"/>
        <dbReference type="ChEBI" id="CHEBI:78776"/>
        <dbReference type="ChEBI" id="CHEBI:78827"/>
        <dbReference type="EC" id="1.1.1.100"/>
    </reaction>
</comment>
<dbReference type="OMA" id="MMATNDD"/>
<proteinExistence type="inferred from homology"/>
<evidence type="ECO:0000313" key="7">
    <source>
        <dbReference type="Proteomes" id="UP000092993"/>
    </source>
</evidence>
<dbReference type="EC" id="1.1.1.100" evidence="2"/>
<dbReference type="Pfam" id="PF00106">
    <property type="entry name" value="adh_short"/>
    <property type="match status" value="1"/>
</dbReference>
<comment type="similarity">
    <text evidence="1 5">Belongs to the short-chain dehydrogenases/reductases (SDR) family.</text>
</comment>
<name>A0A1C7MLZ5_GRIFR</name>
<dbReference type="PROSITE" id="PS00061">
    <property type="entry name" value="ADH_SHORT"/>
    <property type="match status" value="1"/>
</dbReference>
<dbReference type="AlphaFoldDB" id="A0A1C7MLZ5"/>
<dbReference type="STRING" id="5627.A0A1C7MLZ5"/>
<dbReference type="GO" id="GO:0004316">
    <property type="term" value="F:3-oxoacyl-[acyl-carrier-protein] reductase (NADPH) activity"/>
    <property type="evidence" value="ECO:0007669"/>
    <property type="project" value="UniProtKB-EC"/>
</dbReference>
<dbReference type="PRINTS" id="PR00081">
    <property type="entry name" value="GDHRDH"/>
</dbReference>
<evidence type="ECO:0000256" key="2">
    <source>
        <dbReference type="ARBA" id="ARBA00012948"/>
    </source>
</evidence>
<dbReference type="FunFam" id="3.40.50.720:FF:000084">
    <property type="entry name" value="Short-chain dehydrogenase reductase"/>
    <property type="match status" value="1"/>
</dbReference>
<evidence type="ECO:0000256" key="4">
    <source>
        <dbReference type="ARBA" id="ARBA00048508"/>
    </source>
</evidence>